<dbReference type="EMBL" id="CP018024">
    <property type="protein sequence ID" value="APD90564.1"/>
    <property type="molecule type" value="Genomic_DNA"/>
</dbReference>
<evidence type="ECO:0000313" key="2">
    <source>
        <dbReference type="Proteomes" id="UP000182101"/>
    </source>
</evidence>
<proteinExistence type="predicted"/>
<evidence type="ECO:0000313" key="1">
    <source>
        <dbReference type="EMBL" id="APD90564.1"/>
    </source>
</evidence>
<protein>
    <submittedName>
        <fullName evidence="1">Uncharacterized protein</fullName>
    </submittedName>
</protein>
<reference evidence="1 2" key="1">
    <citation type="submission" date="2016-11" db="EMBL/GenBank/DDBJ databases">
        <title>Networking in microbes: conjugative elements and plasmids in the genus Alteromonas.</title>
        <authorList>
            <person name="Lopez-Perez M."/>
            <person name="Ramon-Marco N."/>
            <person name="Rodriguez-Valera F."/>
        </authorList>
    </citation>
    <scope>NUCLEOTIDE SEQUENCE [LARGE SCALE GENOMIC DNA]</scope>
    <source>
        <strain evidence="1 2">CP48</strain>
    </source>
</reference>
<dbReference type="Proteomes" id="UP000182101">
    <property type="component" value="Chromosome"/>
</dbReference>
<dbReference type="AlphaFoldDB" id="A0AAC9JBG6"/>
<name>A0AAC9JBG6_9ALTE</name>
<gene>
    <name evidence="1" type="ORF">BM524_12580</name>
</gene>
<accession>A0AAC9JBG6</accession>
<organism evidence="1 2">
    <name type="scientific">Alteromonas mediterranea</name>
    <dbReference type="NCBI Taxonomy" id="314275"/>
    <lineage>
        <taxon>Bacteria</taxon>
        <taxon>Pseudomonadati</taxon>
        <taxon>Pseudomonadota</taxon>
        <taxon>Gammaproteobacteria</taxon>
        <taxon>Alteromonadales</taxon>
        <taxon>Alteromonadaceae</taxon>
        <taxon>Alteromonas/Salinimonas group</taxon>
        <taxon>Alteromonas</taxon>
    </lineage>
</organism>
<sequence length="74" mass="8498">MCYVLRDEVFVHPFSDNSGIALYNSSNFEVVCVNFNIHCFMELLRGTPFNDNPLNHSSKVISELAAKEMIERSR</sequence>